<name>A0A1I4R052_9PROT</name>
<dbReference type="InterPro" id="IPR005122">
    <property type="entry name" value="Uracil-DNA_glycosylase-like"/>
</dbReference>
<dbReference type="InterPro" id="IPR026353">
    <property type="entry name" value="Hypoxan-DNA_Glyclase"/>
</dbReference>
<dbReference type="RefSeq" id="WP_090669397.1">
    <property type="nucleotide sequence ID" value="NZ_CAJNAP010000023.1"/>
</dbReference>
<dbReference type="EMBL" id="FOUF01000017">
    <property type="protein sequence ID" value="SFM45346.1"/>
    <property type="molecule type" value="Genomic_DNA"/>
</dbReference>
<dbReference type="Pfam" id="PF03167">
    <property type="entry name" value="UDG"/>
    <property type="match status" value="1"/>
</dbReference>
<dbReference type="NCBIfam" id="TIGR04274">
    <property type="entry name" value="hypoxanDNAglyco"/>
    <property type="match status" value="1"/>
</dbReference>
<gene>
    <name evidence="2" type="ORF">NMYAN_30173</name>
    <name evidence="3" type="ORF">SAMN05421880_1174</name>
</gene>
<evidence type="ECO:0000313" key="3">
    <source>
        <dbReference type="EMBL" id="SFM45346.1"/>
    </source>
</evidence>
<dbReference type="Proteomes" id="UP000199561">
    <property type="component" value="Unassembled WGS sequence"/>
</dbReference>
<proteinExistence type="predicted"/>
<dbReference type="InterPro" id="IPR036895">
    <property type="entry name" value="Uracil-DNA_glycosylase-like_sf"/>
</dbReference>
<dbReference type="Gene3D" id="3.40.470.10">
    <property type="entry name" value="Uracil-DNA glycosylase-like domain"/>
    <property type="match status" value="1"/>
</dbReference>
<feature type="domain" description="Uracil-DNA glycosylase-like" evidence="1">
    <location>
        <begin position="8"/>
        <end position="164"/>
    </location>
</feature>
<reference evidence="3 4" key="1">
    <citation type="submission" date="2016-10" db="EMBL/GenBank/DDBJ databases">
        <authorList>
            <person name="de Groot N.N."/>
        </authorList>
    </citation>
    <scope>NUCLEOTIDE SEQUENCE [LARGE SCALE GENOMIC DNA]</scope>
    <source>
        <strain evidence="3 4">Nm146</strain>
    </source>
</reference>
<dbReference type="SMART" id="SM00987">
    <property type="entry name" value="UreE_C"/>
    <property type="match status" value="1"/>
</dbReference>
<dbReference type="CDD" id="cd10032">
    <property type="entry name" value="UDG-F6_HDG"/>
    <property type="match status" value="1"/>
</dbReference>
<organism evidence="3 4">
    <name type="scientific">Nitrosomonas nitrosa</name>
    <dbReference type="NCBI Taxonomy" id="52442"/>
    <lineage>
        <taxon>Bacteria</taxon>
        <taxon>Pseudomonadati</taxon>
        <taxon>Pseudomonadota</taxon>
        <taxon>Betaproteobacteria</taxon>
        <taxon>Nitrosomonadales</taxon>
        <taxon>Nitrosomonadaceae</taxon>
        <taxon>Nitrosomonas</taxon>
    </lineage>
</organism>
<dbReference type="STRING" id="52442.SAMN05421880_1174"/>
<dbReference type="EMBL" id="CAJNAP010000023">
    <property type="protein sequence ID" value="CAE6509448.1"/>
    <property type="molecule type" value="Genomic_DNA"/>
</dbReference>
<dbReference type="SUPFAM" id="SSF52141">
    <property type="entry name" value="Uracil-DNA glycosylase-like"/>
    <property type="match status" value="1"/>
</dbReference>
<evidence type="ECO:0000259" key="1">
    <source>
        <dbReference type="SMART" id="SM00986"/>
    </source>
</evidence>
<accession>A0A1I4R052</accession>
<evidence type="ECO:0000313" key="4">
    <source>
        <dbReference type="Proteomes" id="UP000199561"/>
    </source>
</evidence>
<evidence type="ECO:0000313" key="2">
    <source>
        <dbReference type="EMBL" id="CAE6509448.1"/>
    </source>
</evidence>
<keyword evidence="4" id="KW-1185">Reference proteome</keyword>
<reference evidence="2" key="2">
    <citation type="submission" date="2021-02" db="EMBL/GenBank/DDBJ databases">
        <authorList>
            <person name="Han P."/>
        </authorList>
    </citation>
    <scope>NUCLEOTIDE SEQUENCE</scope>
    <source>
        <strain evidence="2">Nitrosomonas nitrosa 18-3D</strain>
    </source>
</reference>
<dbReference type="AlphaFoldDB" id="A0A1I4R052"/>
<protein>
    <submittedName>
        <fullName evidence="2 3">DNA glycosylase</fullName>
    </submittedName>
</protein>
<dbReference type="SMART" id="SM00986">
    <property type="entry name" value="UDG"/>
    <property type="match status" value="1"/>
</dbReference>
<dbReference type="Proteomes" id="UP000601736">
    <property type="component" value="Unassembled WGS sequence"/>
</dbReference>
<sequence length="188" mass="21430">MTRIHSFTPVADERARILILGSMPGSASLAAGQYYAHKQNAFWRIMAELLAFDYGIAYADKIAMLRSAHIALWDVLHSCKRIGSLDTMIEAETQLANDFVSFFHRHRAITHIYFNGSKAEACFKQLVMPNIECDTFHYQRLPSTSPANATIPFMKKLEAWRAILKPLHDESIPHSIHGVALKKEYRLR</sequence>